<accession>A0AA37MY80</accession>
<dbReference type="SUPFAM" id="SSF53850">
    <property type="entry name" value="Periplasmic binding protein-like II"/>
    <property type="match status" value="1"/>
</dbReference>
<gene>
    <name evidence="1" type="ORF">JCM17207_08570</name>
</gene>
<dbReference type="EMBL" id="BQKV01000027">
    <property type="protein sequence ID" value="GJN64232.1"/>
    <property type="molecule type" value="Genomic_DNA"/>
</dbReference>
<evidence type="ECO:0000313" key="1">
    <source>
        <dbReference type="EMBL" id="GJN64232.1"/>
    </source>
</evidence>
<dbReference type="RefSeq" id="WP_238316465.1">
    <property type="nucleotide sequence ID" value="NZ_BQKV01000027.1"/>
</dbReference>
<reference evidence="1" key="1">
    <citation type="journal article" date="2022" name="Int. J. Syst. Evol. Microbiol.">
        <title>Genome-based, phenotypic and chemotaxonomic classification of Faecalibacterium strains: proposal of three novel species Faecalibacterium duncaniae sp. nov., Faecalibacterium hattorii sp. nov. and Faecalibacterium gallinarum sp. nov. .</title>
        <authorList>
            <person name="Sakamoto M."/>
            <person name="Sakurai N."/>
            <person name="Tanno H."/>
            <person name="Iino T."/>
            <person name="Ohkuma M."/>
            <person name="Endo A."/>
        </authorList>
    </citation>
    <scope>NUCLEOTIDE SEQUENCE</scope>
    <source>
        <strain evidence="1">JCM 17207</strain>
    </source>
</reference>
<dbReference type="Proteomes" id="UP001055185">
    <property type="component" value="Unassembled WGS sequence"/>
</dbReference>
<evidence type="ECO:0000313" key="2">
    <source>
        <dbReference type="Proteomes" id="UP001055185"/>
    </source>
</evidence>
<proteinExistence type="predicted"/>
<name>A0AA37MY80_9FIRM</name>
<organism evidence="1 2">
    <name type="scientific">Faecalibacterium gallinarum</name>
    <dbReference type="NCBI Taxonomy" id="2903556"/>
    <lineage>
        <taxon>Bacteria</taxon>
        <taxon>Bacillati</taxon>
        <taxon>Bacillota</taxon>
        <taxon>Clostridia</taxon>
        <taxon>Eubacteriales</taxon>
        <taxon>Oscillospiraceae</taxon>
        <taxon>Faecalibacterium</taxon>
    </lineage>
</organism>
<protein>
    <recommendedName>
        <fullName evidence="3">Extracellular solute-binding protein</fullName>
    </recommendedName>
</protein>
<keyword evidence="2" id="KW-1185">Reference proteome</keyword>
<dbReference type="AlphaFoldDB" id="A0AA37MY80"/>
<comment type="caution">
    <text evidence="1">The sequence shown here is derived from an EMBL/GenBank/DDBJ whole genome shotgun (WGS) entry which is preliminary data.</text>
</comment>
<sequence length="278" mass="29360">MLEAGQWNGRQYLIPLRVELPGLMVDGASGVGFPAEREAFFQLLCGEYGAQLAAANIGCGFPLASLSRPVVNKAQKTIALREEDYTAALALTRALYAQYAQGQQTAAADRTILAAAANPLLWAASNAAGTGVPAEMAYQLVPNETGGATADVVAFGFVPKGGNTAAASALLEWLLSEPVQDGTVPVYNALAGGYPVRKGCAEGVLAHTREYAGAQGKLGQTFLNSLTEAENRITSAKYVTCCDFELVNTLNGWQSGAVQDLDAALDQLYTQWTQYLEE</sequence>
<dbReference type="Gene3D" id="3.40.190.10">
    <property type="entry name" value="Periplasmic binding protein-like II"/>
    <property type="match status" value="1"/>
</dbReference>
<evidence type="ECO:0008006" key="3">
    <source>
        <dbReference type="Google" id="ProtNLM"/>
    </source>
</evidence>